<organism evidence="3 4">
    <name type="scientific">Hamadaea flava</name>
    <dbReference type="NCBI Taxonomy" id="1742688"/>
    <lineage>
        <taxon>Bacteria</taxon>
        <taxon>Bacillati</taxon>
        <taxon>Actinomycetota</taxon>
        <taxon>Actinomycetes</taxon>
        <taxon>Micromonosporales</taxon>
        <taxon>Micromonosporaceae</taxon>
        <taxon>Hamadaea</taxon>
    </lineage>
</organism>
<feature type="domain" description="PKD" evidence="2">
    <location>
        <begin position="468"/>
        <end position="527"/>
    </location>
</feature>
<dbReference type="SUPFAM" id="SSF49299">
    <property type="entry name" value="PKD domain"/>
    <property type="match status" value="1"/>
</dbReference>
<evidence type="ECO:0000313" key="3">
    <source>
        <dbReference type="EMBL" id="MFC4129215.1"/>
    </source>
</evidence>
<dbReference type="EMBL" id="JBHSAY010000003">
    <property type="protein sequence ID" value="MFC4129215.1"/>
    <property type="molecule type" value="Genomic_DNA"/>
</dbReference>
<dbReference type="InterPro" id="IPR007742">
    <property type="entry name" value="NosD_dom"/>
</dbReference>
<dbReference type="PROSITE" id="PS50093">
    <property type="entry name" value="PKD"/>
    <property type="match status" value="1"/>
</dbReference>
<sequence length="540" mass="54429">MTRSILSRVAGLVLVAGLVTVPAEGASAASAVLYVNNAATSCSDAGGGTLSEPYCTVGAAVAAVAAGQTIQIHGSYDENVRLQKSGEPGSPITIFGGTLAGADARLTVEGQHDVVVTGISVTGTTTGAAIRVANSHDVSLPVVTTTPAGGATAIEFADSTAISVGKANVSRKVGSTGTARGVVLTNVANSELRYIAGGSNVNPGVLLDETTHDVRIVRPAFLNGIGPGVVVRGPDNAVIGGVLSAFTGSGIEIAATALRTTVANNSLSHLTGVGIDNAGAAGTAITNNTVTYACVGIRVAAGSRDVSVQNNLARASGSADECAATPDRGQISVLGDAAASTTVDYNLLNTFSVNTAYFWGDRAHETVAAFQQASGQGAHEIAYGGSASWVPLSADSANSAAPGWQNTDITFQPRIDDMRYANTGAGPVTYADRGAGEAYEKPTTRAVATRSGLAVCVDASNSTTGTLPISAYYFDFGDGVATTQSSPYIRHQYTTAGSWTITVKALDSLNNSGIIAELPVTTTGGVLPSRTTCGAVLPRR</sequence>
<dbReference type="CDD" id="cd00146">
    <property type="entry name" value="PKD"/>
    <property type="match status" value="1"/>
</dbReference>
<feature type="chain" id="PRO_5045534586" evidence="1">
    <location>
        <begin position="26"/>
        <end position="540"/>
    </location>
</feature>
<keyword evidence="4" id="KW-1185">Reference proteome</keyword>
<protein>
    <submittedName>
        <fullName evidence="3">PKD domain-containing protein</fullName>
    </submittedName>
</protein>
<feature type="signal peptide" evidence="1">
    <location>
        <begin position="1"/>
        <end position="25"/>
    </location>
</feature>
<dbReference type="InterPro" id="IPR000601">
    <property type="entry name" value="PKD_dom"/>
</dbReference>
<evidence type="ECO:0000259" key="2">
    <source>
        <dbReference type="PROSITE" id="PS50093"/>
    </source>
</evidence>
<dbReference type="SUPFAM" id="SSF51126">
    <property type="entry name" value="Pectin lyase-like"/>
    <property type="match status" value="1"/>
</dbReference>
<dbReference type="Gene3D" id="2.60.40.10">
    <property type="entry name" value="Immunoglobulins"/>
    <property type="match status" value="1"/>
</dbReference>
<dbReference type="InterPro" id="IPR013783">
    <property type="entry name" value="Ig-like_fold"/>
</dbReference>
<evidence type="ECO:0000313" key="4">
    <source>
        <dbReference type="Proteomes" id="UP001595816"/>
    </source>
</evidence>
<name>A0ABV8LG48_9ACTN</name>
<dbReference type="Proteomes" id="UP001595816">
    <property type="component" value="Unassembled WGS sequence"/>
</dbReference>
<keyword evidence="1" id="KW-0732">Signal</keyword>
<evidence type="ECO:0000256" key="1">
    <source>
        <dbReference type="SAM" id="SignalP"/>
    </source>
</evidence>
<accession>A0ABV8LG48</accession>
<dbReference type="Pfam" id="PF18911">
    <property type="entry name" value="PKD_4"/>
    <property type="match status" value="1"/>
</dbReference>
<reference evidence="4" key="1">
    <citation type="journal article" date="2019" name="Int. J. Syst. Evol. Microbiol.">
        <title>The Global Catalogue of Microorganisms (GCM) 10K type strain sequencing project: providing services to taxonomists for standard genome sequencing and annotation.</title>
        <authorList>
            <consortium name="The Broad Institute Genomics Platform"/>
            <consortium name="The Broad Institute Genome Sequencing Center for Infectious Disease"/>
            <person name="Wu L."/>
            <person name="Ma J."/>
        </authorList>
    </citation>
    <scope>NUCLEOTIDE SEQUENCE [LARGE SCALE GENOMIC DNA]</scope>
    <source>
        <strain evidence="4">CGMCC 4.7289</strain>
    </source>
</reference>
<gene>
    <name evidence="3" type="ORF">ACFOZ4_01150</name>
</gene>
<dbReference type="InterPro" id="IPR012334">
    <property type="entry name" value="Pectin_lyas_fold"/>
</dbReference>
<proteinExistence type="predicted"/>
<comment type="caution">
    <text evidence="3">The sequence shown here is derived from an EMBL/GenBank/DDBJ whole genome shotgun (WGS) entry which is preliminary data.</text>
</comment>
<dbReference type="Pfam" id="PF05048">
    <property type="entry name" value="NosD"/>
    <property type="match status" value="1"/>
</dbReference>
<dbReference type="InterPro" id="IPR035986">
    <property type="entry name" value="PKD_dom_sf"/>
</dbReference>
<dbReference type="InterPro" id="IPR011050">
    <property type="entry name" value="Pectin_lyase_fold/virulence"/>
</dbReference>
<dbReference type="Gene3D" id="2.160.20.10">
    <property type="entry name" value="Single-stranded right-handed beta-helix, Pectin lyase-like"/>
    <property type="match status" value="1"/>
</dbReference>
<dbReference type="RefSeq" id="WP_253758971.1">
    <property type="nucleotide sequence ID" value="NZ_JAMZDZ010000001.1"/>
</dbReference>